<reference evidence="9" key="1">
    <citation type="submission" date="2016-10" db="EMBL/GenBank/DDBJ databases">
        <authorList>
            <person name="Varghese N."/>
            <person name="Submissions S."/>
        </authorList>
    </citation>
    <scope>NUCLEOTIDE SEQUENCE [LARGE SCALE GENOMIC DNA]</scope>
    <source>
        <strain evidence="9">DSM 5918</strain>
    </source>
</reference>
<evidence type="ECO:0000313" key="8">
    <source>
        <dbReference type="EMBL" id="SFJ06794.1"/>
    </source>
</evidence>
<dbReference type="InterPro" id="IPR000878">
    <property type="entry name" value="4pyrrol_Mease"/>
</dbReference>
<dbReference type="NCBIfam" id="TIGR00096">
    <property type="entry name" value="16S rRNA (cytidine(1402)-2'-O)-methyltransferase"/>
    <property type="match status" value="1"/>
</dbReference>
<dbReference type="InterPro" id="IPR035996">
    <property type="entry name" value="4pyrrol_Methylase_sf"/>
</dbReference>
<keyword evidence="4 6" id="KW-0808">Transferase</keyword>
<dbReference type="PIRSF" id="PIRSF005917">
    <property type="entry name" value="MTase_YraL"/>
    <property type="match status" value="1"/>
</dbReference>
<dbReference type="Gene3D" id="3.40.1010.10">
    <property type="entry name" value="Cobalt-precorrin-4 Transmethylase, Domain 1"/>
    <property type="match status" value="1"/>
</dbReference>
<gene>
    <name evidence="6" type="primary">rsmI</name>
    <name evidence="8" type="ORF">SAMN04488082_101242</name>
</gene>
<keyword evidence="9" id="KW-1185">Reference proteome</keyword>
<comment type="catalytic activity">
    <reaction evidence="6">
        <text>cytidine(1402) in 16S rRNA + S-adenosyl-L-methionine = 2'-O-methylcytidine(1402) in 16S rRNA + S-adenosyl-L-homocysteine + H(+)</text>
        <dbReference type="Rhea" id="RHEA:42924"/>
        <dbReference type="Rhea" id="RHEA-COMP:10285"/>
        <dbReference type="Rhea" id="RHEA-COMP:10286"/>
        <dbReference type="ChEBI" id="CHEBI:15378"/>
        <dbReference type="ChEBI" id="CHEBI:57856"/>
        <dbReference type="ChEBI" id="CHEBI:59789"/>
        <dbReference type="ChEBI" id="CHEBI:74495"/>
        <dbReference type="ChEBI" id="CHEBI:82748"/>
        <dbReference type="EC" id="2.1.1.198"/>
    </reaction>
</comment>
<organism evidence="8 9">
    <name type="scientific">Desulfomicrobium apsheronum</name>
    <dbReference type="NCBI Taxonomy" id="52560"/>
    <lineage>
        <taxon>Bacteria</taxon>
        <taxon>Pseudomonadati</taxon>
        <taxon>Thermodesulfobacteriota</taxon>
        <taxon>Desulfovibrionia</taxon>
        <taxon>Desulfovibrionales</taxon>
        <taxon>Desulfomicrobiaceae</taxon>
        <taxon>Desulfomicrobium</taxon>
    </lineage>
</organism>
<dbReference type="Proteomes" id="UP000198635">
    <property type="component" value="Unassembled WGS sequence"/>
</dbReference>
<dbReference type="CDD" id="cd11648">
    <property type="entry name" value="RsmI"/>
    <property type="match status" value="1"/>
</dbReference>
<evidence type="ECO:0000256" key="5">
    <source>
        <dbReference type="ARBA" id="ARBA00022691"/>
    </source>
</evidence>
<dbReference type="GO" id="GO:0005737">
    <property type="term" value="C:cytoplasm"/>
    <property type="evidence" value="ECO:0007669"/>
    <property type="project" value="UniProtKB-SubCell"/>
</dbReference>
<evidence type="ECO:0000256" key="3">
    <source>
        <dbReference type="ARBA" id="ARBA00022603"/>
    </source>
</evidence>
<feature type="domain" description="Tetrapyrrole methylase" evidence="7">
    <location>
        <begin position="4"/>
        <end position="204"/>
    </location>
</feature>
<dbReference type="InterPro" id="IPR014776">
    <property type="entry name" value="4pyrrole_Mease_sub2"/>
</dbReference>
<evidence type="ECO:0000256" key="6">
    <source>
        <dbReference type="HAMAP-Rule" id="MF_01877"/>
    </source>
</evidence>
<keyword evidence="5 6" id="KW-0949">S-adenosyl-L-methionine</keyword>
<comment type="function">
    <text evidence="6">Catalyzes the 2'-O-methylation of the ribose of cytidine 1402 (C1402) in 16S rRNA.</text>
</comment>
<dbReference type="SUPFAM" id="SSF53790">
    <property type="entry name" value="Tetrapyrrole methylase"/>
    <property type="match status" value="1"/>
</dbReference>
<dbReference type="PANTHER" id="PTHR46111">
    <property type="entry name" value="RIBOSOMAL RNA SMALL SUBUNIT METHYLTRANSFERASE I"/>
    <property type="match status" value="1"/>
</dbReference>
<dbReference type="GO" id="GO:0070677">
    <property type="term" value="F:rRNA (cytosine-2'-O-)-methyltransferase activity"/>
    <property type="evidence" value="ECO:0007669"/>
    <property type="project" value="UniProtKB-UniRule"/>
</dbReference>
<dbReference type="FunFam" id="3.40.1010.10:FF:000007">
    <property type="entry name" value="Ribosomal RNA small subunit methyltransferase I"/>
    <property type="match status" value="1"/>
</dbReference>
<dbReference type="InterPro" id="IPR014777">
    <property type="entry name" value="4pyrrole_Mease_sub1"/>
</dbReference>
<evidence type="ECO:0000256" key="1">
    <source>
        <dbReference type="ARBA" id="ARBA00022490"/>
    </source>
</evidence>
<evidence type="ECO:0000313" key="9">
    <source>
        <dbReference type="Proteomes" id="UP000198635"/>
    </source>
</evidence>
<evidence type="ECO:0000256" key="4">
    <source>
        <dbReference type="ARBA" id="ARBA00022679"/>
    </source>
</evidence>
<keyword evidence="3 6" id="KW-0489">Methyltransferase</keyword>
<dbReference type="HAMAP" id="MF_01877">
    <property type="entry name" value="16SrRNA_methyltr_I"/>
    <property type="match status" value="1"/>
</dbReference>
<name>A0A1I3NC19_9BACT</name>
<dbReference type="RefSeq" id="WP_092372317.1">
    <property type="nucleotide sequence ID" value="NZ_FORX01000001.1"/>
</dbReference>
<dbReference type="STRING" id="52560.SAMN04488082_101242"/>
<dbReference type="EMBL" id="FORX01000001">
    <property type="protein sequence ID" value="SFJ06794.1"/>
    <property type="molecule type" value="Genomic_DNA"/>
</dbReference>
<keyword evidence="1 6" id="KW-0963">Cytoplasm</keyword>
<comment type="subcellular location">
    <subcellularLocation>
        <location evidence="6">Cytoplasm</location>
    </subcellularLocation>
</comment>
<dbReference type="OrthoDB" id="9809084at2"/>
<evidence type="ECO:0000259" key="7">
    <source>
        <dbReference type="Pfam" id="PF00590"/>
    </source>
</evidence>
<dbReference type="PANTHER" id="PTHR46111:SF1">
    <property type="entry name" value="RIBOSOMAL RNA SMALL SUBUNIT METHYLTRANSFERASE I"/>
    <property type="match status" value="1"/>
</dbReference>
<proteinExistence type="inferred from homology"/>
<dbReference type="Pfam" id="PF00590">
    <property type="entry name" value="TP_methylase"/>
    <property type="match status" value="1"/>
</dbReference>
<protein>
    <recommendedName>
        <fullName evidence="6">Ribosomal RNA small subunit methyltransferase I</fullName>
        <ecNumber evidence="6">2.1.1.198</ecNumber>
    </recommendedName>
    <alternativeName>
        <fullName evidence="6">16S rRNA 2'-O-ribose C1402 methyltransferase</fullName>
    </alternativeName>
    <alternativeName>
        <fullName evidence="6">rRNA (cytidine-2'-O-)-methyltransferase RsmI</fullName>
    </alternativeName>
</protein>
<dbReference type="InterPro" id="IPR008189">
    <property type="entry name" value="rRNA_ssu_MeTfrase_I"/>
</dbReference>
<keyword evidence="2 6" id="KW-0698">rRNA processing</keyword>
<evidence type="ECO:0000256" key="2">
    <source>
        <dbReference type="ARBA" id="ARBA00022552"/>
    </source>
</evidence>
<sequence length="276" mass="30291">MYGTVWIVATPLGNLGDFSPRARQTLEEADVILAEDTRRAGHLLQLAGIAGKRFLSLHEHNEGSRIAEVLALLEQGLDVAVVSDAGTPLIADPGYRLVAACRQHGIRVVPVPGPCAPITALMASGLPPYPFVFLGFLPRKGGDARALLRPYAQLGATLVFFERKNRVLPTLALAFEVLGEREFCLARELTKKHEQFINGRLGQLQEFTEELLGEVTVIIGPPEEIAATSRAEVLERVQGLMLEGMHAKDAARTMRDQTRGWSVKQIYELILEHDAE</sequence>
<dbReference type="AlphaFoldDB" id="A0A1I3NC19"/>
<dbReference type="EC" id="2.1.1.198" evidence="6"/>
<dbReference type="Gene3D" id="3.30.950.10">
    <property type="entry name" value="Methyltransferase, Cobalt-precorrin-4 Transmethylase, Domain 2"/>
    <property type="match status" value="1"/>
</dbReference>
<comment type="similarity">
    <text evidence="6">Belongs to the methyltransferase superfamily. RsmI family.</text>
</comment>
<accession>A0A1I3NC19</accession>